<feature type="transmembrane region" description="Helical" evidence="1">
    <location>
        <begin position="156"/>
        <end position="183"/>
    </location>
</feature>
<feature type="transmembrane region" description="Helical" evidence="1">
    <location>
        <begin position="88"/>
        <end position="114"/>
    </location>
</feature>
<dbReference type="AlphaFoldDB" id="A0A0G1WBI7"/>
<evidence type="ECO:0008006" key="4">
    <source>
        <dbReference type="Google" id="ProtNLM"/>
    </source>
</evidence>
<feature type="transmembrane region" description="Helical" evidence="1">
    <location>
        <begin position="297"/>
        <end position="316"/>
    </location>
</feature>
<sequence>MIKKLSILLLIIILALSWRVSQSRSLSLHFVDEEDHLAGADLINHGYKLHERIQSNHQPLVYFGSAVIQKLTRPDNIFMLVRLTRLAMFAYGALWSLLLVGRFSWTGLIFVLFFEFLKYGLLGNLLLMESLAVYPAVYLFGVFLGGDKPRLPELLFLGFCSFLIVFNLVPLWPWLGVIWLVWLIKLKSKIIYPIISFSILSLLLFSFYSPTAWFKETIYNNWLYAIPALNQIKTSLDWQKIIGFPFYSFTTGNSMQAQFIRLFFSGYMLAAIFNWRLLLLYPLLLLANNRVLSPGSAYYEGFHLLPWLGLMIAVFSYCLTKLKLKFILPLAVWALILLLNKNMPYFGKTDVDYEYFVNYSTIDDFNFAVKNLTLPGDRMAITANQPLVHWQTGTDLATRQLVYYGWEPNVPELKADYERVFYGDNPPEIIYGNDEPVLLAEKYVNIFRYGQPTELFIRNDRFSQITDSQWTALATRGFTK</sequence>
<evidence type="ECO:0000313" key="3">
    <source>
        <dbReference type="Proteomes" id="UP000034772"/>
    </source>
</evidence>
<dbReference type="EMBL" id="LCOZ01000011">
    <property type="protein sequence ID" value="KKU87683.1"/>
    <property type="molecule type" value="Genomic_DNA"/>
</dbReference>
<organism evidence="2 3">
    <name type="scientific">Candidatus Beckwithbacteria bacterium GW2011_GWC2_47_9</name>
    <dbReference type="NCBI Taxonomy" id="1618373"/>
    <lineage>
        <taxon>Bacteria</taxon>
        <taxon>Candidatus Beckwithiibacteriota</taxon>
    </lineage>
</organism>
<feature type="transmembrane region" description="Helical" evidence="1">
    <location>
        <begin position="121"/>
        <end position="144"/>
    </location>
</feature>
<keyword evidence="1" id="KW-1133">Transmembrane helix</keyword>
<protein>
    <recommendedName>
        <fullName evidence="4">Glycosyltransferase RgtA/B/C/D-like domain-containing protein</fullName>
    </recommendedName>
</protein>
<keyword evidence="1" id="KW-0812">Transmembrane</keyword>
<evidence type="ECO:0000256" key="1">
    <source>
        <dbReference type="SAM" id="Phobius"/>
    </source>
</evidence>
<name>A0A0G1WBI7_9BACT</name>
<gene>
    <name evidence="2" type="ORF">UY17_C0011G0005</name>
</gene>
<comment type="caution">
    <text evidence="2">The sequence shown here is derived from an EMBL/GenBank/DDBJ whole genome shotgun (WGS) entry which is preliminary data.</text>
</comment>
<dbReference type="Proteomes" id="UP000034772">
    <property type="component" value="Unassembled WGS sequence"/>
</dbReference>
<evidence type="ECO:0000313" key="2">
    <source>
        <dbReference type="EMBL" id="KKU87683.1"/>
    </source>
</evidence>
<proteinExistence type="predicted"/>
<accession>A0A0G1WBI7</accession>
<feature type="transmembrane region" description="Helical" evidence="1">
    <location>
        <begin position="262"/>
        <end position="285"/>
    </location>
</feature>
<keyword evidence="1" id="KW-0472">Membrane</keyword>
<feature type="transmembrane region" description="Helical" evidence="1">
    <location>
        <begin position="190"/>
        <end position="208"/>
    </location>
</feature>
<reference evidence="2 3" key="1">
    <citation type="journal article" date="2015" name="Nature">
        <title>rRNA introns, odd ribosomes, and small enigmatic genomes across a large radiation of phyla.</title>
        <authorList>
            <person name="Brown C.T."/>
            <person name="Hug L.A."/>
            <person name="Thomas B.C."/>
            <person name="Sharon I."/>
            <person name="Castelle C.J."/>
            <person name="Singh A."/>
            <person name="Wilkins M.J."/>
            <person name="Williams K.H."/>
            <person name="Banfield J.F."/>
        </authorList>
    </citation>
    <scope>NUCLEOTIDE SEQUENCE [LARGE SCALE GENOMIC DNA]</scope>
</reference>